<reference evidence="1" key="4">
    <citation type="submission" date="2023-08" db="EMBL/GenBank/DDBJ databases">
        <authorList>
            <person name="Sun Q."/>
            <person name="Zhou Y."/>
        </authorList>
    </citation>
    <scope>NUCLEOTIDE SEQUENCE</scope>
    <source>
        <strain evidence="2">CGMCC 1.8884</strain>
        <strain evidence="1">CGMCC 1.8885</strain>
    </source>
</reference>
<reference evidence="2" key="1">
    <citation type="journal article" date="2014" name="Int. J. Syst. Evol. Microbiol.">
        <title>Complete genome of a new Firmicutes species belonging to the dominant human colonic microbiota ('Ruminococcus bicirculans') reveals two chromosomes and a selective capacity to utilize plant glucans.</title>
        <authorList>
            <consortium name="NISC Comparative Sequencing Program"/>
            <person name="Wegmann U."/>
            <person name="Louis P."/>
            <person name="Goesmann A."/>
            <person name="Henrissat B."/>
            <person name="Duncan S.H."/>
            <person name="Flint H.J."/>
        </authorList>
    </citation>
    <scope>NUCLEOTIDE SEQUENCE</scope>
    <source>
        <strain evidence="2">CGMCC 1.8884</strain>
    </source>
</reference>
<dbReference type="AlphaFoldDB" id="A0AAV4K7T3"/>
<gene>
    <name evidence="2" type="ORF">GCM10008021_16370</name>
    <name evidence="1" type="ORF">GCM10010914_22130</name>
</gene>
<sequence>MTALSRVKVTFEDYNLGLVPPISEAHAKIGVAAAGPLTPQWMTRGSQALDAYQGGPLAGACAVALLETAPVVGVRVNATTQGTVSEVTKVGTGASVMTTGGTVNDAYSLTLRVTRSGTATDGLAAVVVSTNGNDGPERSVPASGTLDLTGTGLSVTFGAGGLTEGDTYSLTTTAPAATVADIITALETLLGSRPDLRFVHILGAATPALVAGVDAVLTERETRNYYVHALLEAPAMTDGERMSDYLSRVSALFANLTSLRVAVALDGGAVYNPITRQLERRSSAWKLSARRATVPIGEAPYRVRTGPLPAMGALAFDANLTGNVGRFAALRTYDGREGVYPASWPMLAPSGSDYDEVQQREVIDRAATIGYVSAMDYLGDDVPVDTTTGRILETKALAMETYLEGRVRAGLGGEASGVRVRVDREGNILSTRKITFVLSVIPLGHMKHIDVVVGFTNPMLAALAPAAPVEAAAAPAAPKGA</sequence>
<evidence type="ECO:0000313" key="1">
    <source>
        <dbReference type="EMBL" id="GGI87245.1"/>
    </source>
</evidence>
<dbReference type="RefSeq" id="WP_017869991.1">
    <property type="nucleotide sequence ID" value="NZ_BMLZ01000018.1"/>
</dbReference>
<keyword evidence="3" id="KW-1185">Reference proteome</keyword>
<evidence type="ECO:0000313" key="2">
    <source>
        <dbReference type="EMBL" id="GGP29986.1"/>
    </source>
</evidence>
<dbReference type="EMBL" id="BMLZ01000018">
    <property type="protein sequence ID" value="GGP29986.1"/>
    <property type="molecule type" value="Genomic_DNA"/>
</dbReference>
<protein>
    <submittedName>
        <fullName evidence="1">Uncharacterized protein</fullName>
    </submittedName>
</protein>
<dbReference type="Pfam" id="PF10758">
    <property type="entry name" value="DUF2586"/>
    <property type="match status" value="1"/>
</dbReference>
<evidence type="ECO:0000313" key="3">
    <source>
        <dbReference type="Proteomes" id="UP000630135"/>
    </source>
</evidence>
<proteinExistence type="predicted"/>
<reference evidence="1" key="2">
    <citation type="journal article" date="2014" name="Int. J. Syst. Evol. Microbiol.">
        <title>Complete genome sequence of Corynebacterium casei LMG S-19264T (=DSM 44701T), isolated from a smear-ripened cheese.</title>
        <authorList>
            <consortium name="US DOE Joint Genome Institute (JGI-PGF)"/>
            <person name="Walter F."/>
            <person name="Albersmeier A."/>
            <person name="Kalinowski J."/>
            <person name="Ruckert C."/>
        </authorList>
    </citation>
    <scope>NUCLEOTIDE SEQUENCE</scope>
    <source>
        <strain evidence="1">CGMCC 1.8885</strain>
    </source>
</reference>
<comment type="caution">
    <text evidence="1">The sequence shown here is derived from an EMBL/GenBank/DDBJ whole genome shotgun (WGS) entry which is preliminary data.</text>
</comment>
<dbReference type="GeneID" id="59164411"/>
<accession>A0AAV4K7T3</accession>
<dbReference type="EMBL" id="BMMA01000022">
    <property type="protein sequence ID" value="GGI87245.1"/>
    <property type="molecule type" value="Genomic_DNA"/>
</dbReference>
<evidence type="ECO:0000313" key="4">
    <source>
        <dbReference type="Proteomes" id="UP000652720"/>
    </source>
</evidence>
<dbReference type="InterPro" id="IPR019694">
    <property type="entry name" value="Phage_HP1_Orf23"/>
</dbReference>
<organism evidence="1 4">
    <name type="scientific">Deinococcus wulumuqiensis</name>
    <dbReference type="NCBI Taxonomy" id="980427"/>
    <lineage>
        <taxon>Bacteria</taxon>
        <taxon>Thermotogati</taxon>
        <taxon>Deinococcota</taxon>
        <taxon>Deinococci</taxon>
        <taxon>Deinococcales</taxon>
        <taxon>Deinococcaceae</taxon>
        <taxon>Deinococcus</taxon>
    </lineage>
</organism>
<name>A0AAV4K7T3_9DEIO</name>
<dbReference type="Proteomes" id="UP000630135">
    <property type="component" value="Unassembled WGS sequence"/>
</dbReference>
<dbReference type="Proteomes" id="UP000652720">
    <property type="component" value="Unassembled WGS sequence"/>
</dbReference>
<reference evidence="3" key="3">
    <citation type="journal article" date="2019" name="Int. J. Syst. Evol. Microbiol.">
        <title>The Global Catalogue of Microorganisms (GCM) 10K type strain sequencing project: providing services to taxonomists for standard genome sequencing and annotation.</title>
        <authorList>
            <consortium name="The Broad Institute Genomics Platform"/>
            <consortium name="The Broad Institute Genome Sequencing Center for Infectious Disease"/>
            <person name="Wu L."/>
            <person name="Ma J."/>
        </authorList>
    </citation>
    <scope>NUCLEOTIDE SEQUENCE [LARGE SCALE GENOMIC DNA]</scope>
    <source>
        <strain evidence="3">CGMCC 1.8884</strain>
    </source>
</reference>